<protein>
    <submittedName>
        <fullName evidence="3">MCE family protein</fullName>
    </submittedName>
</protein>
<keyword evidence="4" id="KW-1185">Reference proteome</keyword>
<dbReference type="PANTHER" id="PTHR33371:SF18">
    <property type="entry name" value="MCE-FAMILY PROTEIN MCE3C"/>
    <property type="match status" value="1"/>
</dbReference>
<keyword evidence="1" id="KW-0812">Transmembrane</keyword>
<keyword evidence="1" id="KW-0472">Membrane</keyword>
<feature type="domain" description="Mce/MlaD" evidence="2">
    <location>
        <begin position="51"/>
        <end position="124"/>
    </location>
</feature>
<dbReference type="InterPro" id="IPR003399">
    <property type="entry name" value="Mce/MlaD"/>
</dbReference>
<proteinExistence type="predicted"/>
<evidence type="ECO:0000256" key="1">
    <source>
        <dbReference type="SAM" id="Phobius"/>
    </source>
</evidence>
<dbReference type="PANTHER" id="PTHR33371">
    <property type="entry name" value="INTERMEMBRANE PHOSPHOLIPID TRANSPORT SYSTEM BINDING PROTEIN MLAD-RELATED"/>
    <property type="match status" value="1"/>
</dbReference>
<sequence>MPRMISWRTAASTRDSGPRWSDLQWGIAGLAVLLVVALTIVLISTVDLNSHEYRAETTDAGSIRVGDDVRVAGINVGKVTAVDLRSDHVDLRFTADDKVFVGSESTLGVRMLTAVGGYYLALQPAGTTPLGDQVIPRERVVLPYDLPELFQDAVTPLDEIDGGTMRRTMASLRSATVDNPSSIRRAIDATDTIVALLNRQNSDISRTLAMADEYVSSIDGIKSRFGRIIWYWNSLEDSAEESMVSVGSALGTVASLLARLSPISRQWNGKFKPMAQELANSVPPLQELGAKLSGFLDSIRRIGGELRSFGGGADPVTICVPTPERRC</sequence>
<evidence type="ECO:0000313" key="4">
    <source>
        <dbReference type="Proteomes" id="UP000602395"/>
    </source>
</evidence>
<evidence type="ECO:0000313" key="3">
    <source>
        <dbReference type="EMBL" id="MBD1321985.1"/>
    </source>
</evidence>
<dbReference type="EMBL" id="JACWMS010000005">
    <property type="protein sequence ID" value="MBD1321985.1"/>
    <property type="molecule type" value="Genomic_DNA"/>
</dbReference>
<reference evidence="3 4" key="1">
    <citation type="submission" date="2020-09" db="EMBL/GenBank/DDBJ databases">
        <title>Novel species in genus Gordonia.</title>
        <authorList>
            <person name="Zhang G."/>
        </authorList>
    </citation>
    <scope>NUCLEOTIDE SEQUENCE [LARGE SCALE GENOMIC DNA]</scope>
    <source>
        <strain evidence="3 4">ON-33</strain>
    </source>
</reference>
<organism evidence="3 4">
    <name type="scientific">Gordonia hankookensis</name>
    <dbReference type="NCBI Taxonomy" id="589403"/>
    <lineage>
        <taxon>Bacteria</taxon>
        <taxon>Bacillati</taxon>
        <taxon>Actinomycetota</taxon>
        <taxon>Actinomycetes</taxon>
        <taxon>Mycobacteriales</taxon>
        <taxon>Gordoniaceae</taxon>
        <taxon>Gordonia</taxon>
    </lineage>
</organism>
<dbReference type="Pfam" id="PF02470">
    <property type="entry name" value="MlaD"/>
    <property type="match status" value="1"/>
</dbReference>
<accession>A0ABR7WGT1</accession>
<gene>
    <name evidence="3" type="ORF">IDF66_20615</name>
</gene>
<feature type="transmembrane region" description="Helical" evidence="1">
    <location>
        <begin position="23"/>
        <end position="44"/>
    </location>
</feature>
<dbReference type="RefSeq" id="WP_190268418.1">
    <property type="nucleotide sequence ID" value="NZ_BAABAD010000004.1"/>
</dbReference>
<dbReference type="Proteomes" id="UP000602395">
    <property type="component" value="Unassembled WGS sequence"/>
</dbReference>
<evidence type="ECO:0000259" key="2">
    <source>
        <dbReference type="Pfam" id="PF02470"/>
    </source>
</evidence>
<name>A0ABR7WGT1_9ACTN</name>
<comment type="caution">
    <text evidence="3">The sequence shown here is derived from an EMBL/GenBank/DDBJ whole genome shotgun (WGS) entry which is preliminary data.</text>
</comment>
<dbReference type="InterPro" id="IPR052336">
    <property type="entry name" value="MlaD_Phospholipid_Transporter"/>
</dbReference>
<keyword evidence="1" id="KW-1133">Transmembrane helix</keyword>